<dbReference type="AlphaFoldDB" id="A0AAE3CJA4"/>
<organism evidence="2 3">
    <name type="scientific">Igneacidithiobacillus copahuensis</name>
    <dbReference type="NCBI Taxonomy" id="2724909"/>
    <lineage>
        <taxon>Bacteria</taxon>
        <taxon>Pseudomonadati</taxon>
        <taxon>Pseudomonadota</taxon>
        <taxon>Acidithiobacillia</taxon>
        <taxon>Acidithiobacillales</taxon>
        <taxon>Acidithiobacillaceae</taxon>
        <taxon>Igneacidithiobacillus</taxon>
    </lineage>
</organism>
<accession>A0AAE3CJA4</accession>
<dbReference type="PANTHER" id="PTHR46663:SF2">
    <property type="entry name" value="GGDEF DOMAIN-CONTAINING PROTEIN"/>
    <property type="match status" value="1"/>
</dbReference>
<dbReference type="InterPro" id="IPR003018">
    <property type="entry name" value="GAF"/>
</dbReference>
<dbReference type="Proteomes" id="UP001197378">
    <property type="component" value="Unassembled WGS sequence"/>
</dbReference>
<dbReference type="EMBL" id="JAAXYO010000048">
    <property type="protein sequence ID" value="MBU2787534.1"/>
    <property type="molecule type" value="Genomic_DNA"/>
</dbReference>
<dbReference type="RefSeq" id="WP_215885406.1">
    <property type="nucleotide sequence ID" value="NZ_JAAXYO010000048.1"/>
</dbReference>
<reference evidence="2" key="1">
    <citation type="journal article" date="2021" name="ISME J.">
        <title>Genomic evolution of the class Acidithiobacillia: deep-branching Proteobacteria living in extreme acidic conditions.</title>
        <authorList>
            <person name="Moya-Beltran A."/>
            <person name="Beard S."/>
            <person name="Rojas-Villalobos C."/>
            <person name="Issotta F."/>
            <person name="Gallardo Y."/>
            <person name="Ulloa R."/>
            <person name="Giaveno A."/>
            <person name="Degli Esposti M."/>
            <person name="Johnson D.B."/>
            <person name="Quatrini R."/>
        </authorList>
    </citation>
    <scope>NUCLEOTIDE SEQUENCE</scope>
    <source>
        <strain evidence="2">VAN18-1</strain>
    </source>
</reference>
<dbReference type="InterPro" id="IPR044398">
    <property type="entry name" value="Globin-sensor_dom"/>
</dbReference>
<dbReference type="NCBIfam" id="TIGR00254">
    <property type="entry name" value="GGDEF"/>
    <property type="match status" value="1"/>
</dbReference>
<dbReference type="InterPro" id="IPR029787">
    <property type="entry name" value="Nucleotide_cyclase"/>
</dbReference>
<dbReference type="InterPro" id="IPR052163">
    <property type="entry name" value="DGC-Regulatory_Protein"/>
</dbReference>
<dbReference type="SMART" id="SM00267">
    <property type="entry name" value="GGDEF"/>
    <property type="match status" value="1"/>
</dbReference>
<dbReference type="Pfam" id="PF13185">
    <property type="entry name" value="GAF_2"/>
    <property type="match status" value="2"/>
</dbReference>
<dbReference type="InterPro" id="IPR043128">
    <property type="entry name" value="Rev_trsase/Diguanyl_cyclase"/>
</dbReference>
<comment type="caution">
    <text evidence="2">The sequence shown here is derived from an EMBL/GenBank/DDBJ whole genome shotgun (WGS) entry which is preliminary data.</text>
</comment>
<evidence type="ECO:0000313" key="3">
    <source>
        <dbReference type="Proteomes" id="UP001197378"/>
    </source>
</evidence>
<dbReference type="Pfam" id="PF11563">
    <property type="entry name" value="Protoglobin"/>
    <property type="match status" value="1"/>
</dbReference>
<feature type="domain" description="GGDEF" evidence="1">
    <location>
        <begin position="529"/>
        <end position="663"/>
    </location>
</feature>
<dbReference type="SMART" id="SM00065">
    <property type="entry name" value="GAF"/>
    <property type="match status" value="1"/>
</dbReference>
<keyword evidence="3" id="KW-1185">Reference proteome</keyword>
<dbReference type="PANTHER" id="PTHR46663">
    <property type="entry name" value="DIGUANYLATE CYCLASE DGCT-RELATED"/>
    <property type="match status" value="1"/>
</dbReference>
<dbReference type="Gene3D" id="3.30.450.40">
    <property type="match status" value="2"/>
</dbReference>
<dbReference type="Gene3D" id="3.30.70.270">
    <property type="match status" value="1"/>
</dbReference>
<dbReference type="PROSITE" id="PS50887">
    <property type="entry name" value="GGDEF"/>
    <property type="match status" value="1"/>
</dbReference>
<gene>
    <name evidence="2" type="ORF">HFQ13_04825</name>
</gene>
<dbReference type="Pfam" id="PF00990">
    <property type="entry name" value="GGDEF"/>
    <property type="match status" value="1"/>
</dbReference>
<dbReference type="Gene3D" id="1.10.490.10">
    <property type="entry name" value="Globins"/>
    <property type="match status" value="1"/>
</dbReference>
<dbReference type="SUPFAM" id="SSF55781">
    <property type="entry name" value="GAF domain-like"/>
    <property type="match status" value="2"/>
</dbReference>
<proteinExistence type="predicted"/>
<dbReference type="CDD" id="cd01949">
    <property type="entry name" value="GGDEF"/>
    <property type="match status" value="1"/>
</dbReference>
<protein>
    <submittedName>
        <fullName evidence="2">Diguanylate cyclase</fullName>
    </submittedName>
</protein>
<dbReference type="InterPro" id="IPR012292">
    <property type="entry name" value="Globin/Proto"/>
</dbReference>
<name>A0AAE3CJA4_9PROT</name>
<sequence length="684" mass="76338">MIPEGSSTPIFVESELQRAEFFAAIEEASRRAFAELCREPEVAAYVATLDSATLEHMQAAQHRHFARLLLEEDPVVREELSQKVGVVHHRLGLPADWLVVASGLFSAQLRRGLAAFAQPLPELDQRISQRLASDLVVQLRGMRQLEADEEQIIERIDILLLSEPDERQLLRRMINKIVLLPGVDGAWIGKPYAGQLQPIAIAGAQMANYLEQVNIRIDAGPTAHGPMGRAWNTGQPVAVDDLETDPLFLPWRETLHNTGAWRSTIACPVQVAGNLEALFGVYSHTPRYFSASSRRRTLMRLTRMLGIALEKQDQRERLERSNRLYQTFLSQGDIIMRSRSAATILRQTCHRLVENGLFSTAFVAQPDSHGYFVPISAAGRNSDKLTRARVHVDQREPASLLATAWRERRLQYHNHYREDPKYQSLASLIAEFGWSSLAIIPIQHQGDLWAVLCVASSQPAYFDHTLLSALARTAKILGFGLDELALKNQIEAEREEQSWRARHDALTELPNRAAYLAELPKALARTEECLLAVCMMDLDDFKPVNDQHGHAAGDLVLQVVARRLRAAVREGDLVARFGGDEFALLLGELTSMAVLERVLNRVQGAIREKIVLADGSEVQIDSSLGVTLYPLDDAPEEILLRHADQALYAAKSTKGQRAKTFSLYDAIDDTVLLSEPPTAPRDAN</sequence>
<dbReference type="InterPro" id="IPR029016">
    <property type="entry name" value="GAF-like_dom_sf"/>
</dbReference>
<dbReference type="GO" id="GO:0020037">
    <property type="term" value="F:heme binding"/>
    <property type="evidence" value="ECO:0007669"/>
    <property type="project" value="InterPro"/>
</dbReference>
<dbReference type="SUPFAM" id="SSF55073">
    <property type="entry name" value="Nucleotide cyclase"/>
    <property type="match status" value="1"/>
</dbReference>
<evidence type="ECO:0000259" key="1">
    <source>
        <dbReference type="PROSITE" id="PS50887"/>
    </source>
</evidence>
<evidence type="ECO:0000313" key="2">
    <source>
        <dbReference type="EMBL" id="MBU2787534.1"/>
    </source>
</evidence>
<dbReference type="InterPro" id="IPR000160">
    <property type="entry name" value="GGDEF_dom"/>
</dbReference>
<dbReference type="GO" id="GO:0019825">
    <property type="term" value="F:oxygen binding"/>
    <property type="evidence" value="ECO:0007669"/>
    <property type="project" value="InterPro"/>
</dbReference>